<dbReference type="Pfam" id="PF05380">
    <property type="entry name" value="Peptidase_A17"/>
    <property type="match status" value="1"/>
</dbReference>
<dbReference type="OrthoDB" id="6754013at2759"/>
<dbReference type="Proteomes" id="UP000801492">
    <property type="component" value="Unassembled WGS sequence"/>
</dbReference>
<keyword evidence="3" id="KW-1185">Reference proteome</keyword>
<evidence type="ECO:0000313" key="2">
    <source>
        <dbReference type="EMBL" id="KAF2895850.1"/>
    </source>
</evidence>
<dbReference type="AlphaFoldDB" id="A0A8K0CY55"/>
<feature type="compositionally biased region" description="Basic and acidic residues" evidence="1">
    <location>
        <begin position="1"/>
        <end position="23"/>
    </location>
</feature>
<proteinExistence type="predicted"/>
<dbReference type="Pfam" id="PF03564">
    <property type="entry name" value="DUF1759"/>
    <property type="match status" value="1"/>
</dbReference>
<dbReference type="PANTHER" id="PTHR47331:SF5">
    <property type="entry name" value="RIBONUCLEASE H"/>
    <property type="match status" value="1"/>
</dbReference>
<feature type="region of interest" description="Disordered" evidence="1">
    <location>
        <begin position="1"/>
        <end position="35"/>
    </location>
</feature>
<organism evidence="2 3">
    <name type="scientific">Ignelater luminosus</name>
    <name type="common">Cucubano</name>
    <name type="synonym">Pyrophorus luminosus</name>
    <dbReference type="NCBI Taxonomy" id="2038154"/>
    <lineage>
        <taxon>Eukaryota</taxon>
        <taxon>Metazoa</taxon>
        <taxon>Ecdysozoa</taxon>
        <taxon>Arthropoda</taxon>
        <taxon>Hexapoda</taxon>
        <taxon>Insecta</taxon>
        <taxon>Pterygota</taxon>
        <taxon>Neoptera</taxon>
        <taxon>Endopterygota</taxon>
        <taxon>Coleoptera</taxon>
        <taxon>Polyphaga</taxon>
        <taxon>Elateriformia</taxon>
        <taxon>Elateroidea</taxon>
        <taxon>Elateridae</taxon>
        <taxon>Agrypninae</taxon>
        <taxon>Pyrophorini</taxon>
        <taxon>Ignelater</taxon>
    </lineage>
</organism>
<accession>A0A8K0CY55</accession>
<name>A0A8K0CY55_IGNLU</name>
<evidence type="ECO:0000313" key="3">
    <source>
        <dbReference type="Proteomes" id="UP000801492"/>
    </source>
</evidence>
<evidence type="ECO:0008006" key="4">
    <source>
        <dbReference type="Google" id="ProtNLM"/>
    </source>
</evidence>
<gene>
    <name evidence="2" type="ORF">ILUMI_10325</name>
</gene>
<dbReference type="InterPro" id="IPR005312">
    <property type="entry name" value="DUF1759"/>
</dbReference>
<dbReference type="EMBL" id="VTPC01005608">
    <property type="protein sequence ID" value="KAF2895850.1"/>
    <property type="molecule type" value="Genomic_DNA"/>
</dbReference>
<comment type="caution">
    <text evidence="2">The sequence shown here is derived from an EMBL/GenBank/DDBJ whole genome shotgun (WGS) entry which is preliminary data.</text>
</comment>
<sequence>MSQKELEADAEAGDHHISERSEDSDTEQQIEERQPQIDTCNRCKELSVKIKSASLGEAAKMVAVAEKMIHERCNKKFYTMLKNTTAECKARDDFAAVAFDYMQNLQLPFNPVQNLFYLLSLVYRFQELMEFYKDCISAKTATLCRDRKISFSISKFHHFVHEALKPSYFKAGEGGAGAYSENHPLLETKVTHLKQMLHWVDDEHNLFYEDIIKSSKRKASSAFAGIPAIGDNYELIWNSPVDRYRDTRTLANTFLKQILNFKALHMECETGLRLFLEKFATSVAAFENLDINNKTKFIFVYLALSKLDASPNRMFELSRDKKGDLPTYKEIVEFMKSQTFNRVTCLTKPNFAIATGNSSLVKSRQTNSFVVNKIDTTKCVVCSQTSHQVAYRCPKFKSLAPTDRYKISKEKKLCLNCFSTQYQINACKSKERFLVYRIKHHTLLYFNKVADSSNNNSSNVDYLQITPASVEKPQISDTHIDGKLDISLIVCSSTSTHRRNQTILLSTAVVNCIDRLDSIHKIRVLLDSGLQSNFTTVSCCQKLQLPATNIHTSALGVGNVSRPVRDRITNSLPSLPVDTNFTKHLENVDLADKTFSAPSPIDGIVGAYMYSRLLGSARIVETFPSPIALQTTLGFVVMNSVPALPFSQINETQALYAIEPIETFISKFWELQEVLSAPVLSTDDVEYEQIYASNLIHDATGRYTVSLPFRDSPTLLGDSYTTTYSRFRTLENRFRFSPEFRNLYCDAVREQIENGFMSPASQDDMLCLHYFIPHHGVSKPQSTSTPLRKVFDCSARSSREKVLKDILHASPQLQTDIVTILINFRLFPIAVTADLKKIILRHLGIYKGMSVSLIEFADASGQGYQGAVYLRINVQDNFAKVSLVCAMFKVAAIKTVSINRLELYTALLMAKLLRFVVDTYSLRIKIDQNWAFSESTVALNWIHASPNRWNTFVANCPEWLISDNRSWLIRQFTPDNSSRLEETTYSLPVVITNKTENPLYGLILRFSSWPELLNTHNTTYVLRFLKLLPKNDRINATDLERAEFTLSLFKEFILTRTDNLISGESQLRNGNLTYDQQHPILLPKRDHLVNLVIDYTHRNNLHTGPDLVVSILRQKYWILDARSVKELAQKRIERNLNPPKTPHMGGIWEAQNKSTKHNYAKLWATKY</sequence>
<evidence type="ECO:0000256" key="1">
    <source>
        <dbReference type="SAM" id="MobiDB-lite"/>
    </source>
</evidence>
<protein>
    <recommendedName>
        <fullName evidence="4">Peptidase aspartic putative domain-containing protein</fullName>
    </recommendedName>
</protein>
<reference evidence="2" key="1">
    <citation type="submission" date="2019-08" db="EMBL/GenBank/DDBJ databases">
        <title>The genome of the North American firefly Photinus pyralis.</title>
        <authorList>
            <consortium name="Photinus pyralis genome working group"/>
            <person name="Fallon T.R."/>
            <person name="Sander Lower S.E."/>
            <person name="Weng J.-K."/>
        </authorList>
    </citation>
    <scope>NUCLEOTIDE SEQUENCE</scope>
    <source>
        <strain evidence="2">TRF0915ILg1</strain>
        <tissue evidence="2">Whole body</tissue>
    </source>
</reference>
<dbReference type="PANTHER" id="PTHR47331">
    <property type="entry name" value="PHD-TYPE DOMAIN-CONTAINING PROTEIN"/>
    <property type="match status" value="1"/>
</dbReference>
<dbReference type="InterPro" id="IPR008042">
    <property type="entry name" value="Retrotrans_Pao"/>
</dbReference>